<gene>
    <name evidence="1" type="ORF">SAMN04490355_101959</name>
</gene>
<dbReference type="EMBL" id="FOTS01000019">
    <property type="protein sequence ID" value="SFL81468.1"/>
    <property type="molecule type" value="Genomic_DNA"/>
</dbReference>
<dbReference type="STRING" id="1123291.SAMN04490355_101959"/>
<keyword evidence="2" id="KW-1185">Reference proteome</keyword>
<sequence length="66" mass="7694">MCEEILIRLDVKHINYLNRIMEGYEYFGVVTTVKDSTGVLRIRVTPDTCKEVQEILANLPIDFDYV</sequence>
<protein>
    <recommendedName>
        <fullName evidence="3">DUF4911 domain-containing protein</fullName>
    </recommendedName>
</protein>
<accession>A0A1I4KRT3</accession>
<dbReference type="OrthoDB" id="2084209at2"/>
<dbReference type="RefSeq" id="WP_090937197.1">
    <property type="nucleotide sequence ID" value="NZ_FOTS01000019.1"/>
</dbReference>
<evidence type="ECO:0000313" key="2">
    <source>
        <dbReference type="Proteomes" id="UP000199520"/>
    </source>
</evidence>
<dbReference type="AlphaFoldDB" id="A0A1I4KRT3"/>
<dbReference type="Proteomes" id="UP000199520">
    <property type="component" value="Unassembled WGS sequence"/>
</dbReference>
<organism evidence="1 2">
    <name type="scientific">Pelosinus propionicus DSM 13327</name>
    <dbReference type="NCBI Taxonomy" id="1123291"/>
    <lineage>
        <taxon>Bacteria</taxon>
        <taxon>Bacillati</taxon>
        <taxon>Bacillota</taxon>
        <taxon>Negativicutes</taxon>
        <taxon>Selenomonadales</taxon>
        <taxon>Sporomusaceae</taxon>
        <taxon>Pelosinus</taxon>
    </lineage>
</organism>
<evidence type="ECO:0008006" key="3">
    <source>
        <dbReference type="Google" id="ProtNLM"/>
    </source>
</evidence>
<evidence type="ECO:0000313" key="1">
    <source>
        <dbReference type="EMBL" id="SFL81468.1"/>
    </source>
</evidence>
<dbReference type="Pfam" id="PF16256">
    <property type="entry name" value="DUF4911"/>
    <property type="match status" value="1"/>
</dbReference>
<reference evidence="2" key="1">
    <citation type="submission" date="2016-10" db="EMBL/GenBank/DDBJ databases">
        <authorList>
            <person name="Varghese N."/>
            <person name="Submissions S."/>
        </authorList>
    </citation>
    <scope>NUCLEOTIDE SEQUENCE [LARGE SCALE GENOMIC DNA]</scope>
    <source>
        <strain evidence="2">DSM 13327</strain>
    </source>
</reference>
<name>A0A1I4KRT3_9FIRM</name>
<proteinExistence type="predicted"/>
<dbReference type="InterPro" id="IPR032587">
    <property type="entry name" value="DUF4911"/>
</dbReference>